<dbReference type="CDD" id="cd03257">
    <property type="entry name" value="ABC_NikE_OppD_transporters"/>
    <property type="match status" value="1"/>
</dbReference>
<dbReference type="SMART" id="SM00382">
    <property type="entry name" value="AAA"/>
    <property type="match status" value="1"/>
</dbReference>
<dbReference type="NCBIfam" id="TIGR01727">
    <property type="entry name" value="oligo_HPY"/>
    <property type="match status" value="1"/>
</dbReference>
<keyword evidence="2" id="KW-0813">Transport</keyword>
<dbReference type="InterPro" id="IPR050319">
    <property type="entry name" value="ABC_transp_ATP-bind"/>
</dbReference>
<dbReference type="FunFam" id="3.40.50.300:FF:000016">
    <property type="entry name" value="Oligopeptide ABC transporter ATP-binding component"/>
    <property type="match status" value="1"/>
</dbReference>
<evidence type="ECO:0000256" key="5">
    <source>
        <dbReference type="SAM" id="MobiDB-lite"/>
    </source>
</evidence>
<dbReference type="Pfam" id="PF00005">
    <property type="entry name" value="ABC_tran"/>
    <property type="match status" value="1"/>
</dbReference>
<evidence type="ECO:0000256" key="4">
    <source>
        <dbReference type="ARBA" id="ARBA00022840"/>
    </source>
</evidence>
<dbReference type="AlphaFoldDB" id="A0A7D6CDB4"/>
<evidence type="ECO:0000256" key="2">
    <source>
        <dbReference type="ARBA" id="ARBA00022448"/>
    </source>
</evidence>
<dbReference type="PROSITE" id="PS00211">
    <property type="entry name" value="ABC_TRANSPORTER_1"/>
    <property type="match status" value="1"/>
</dbReference>
<dbReference type="PANTHER" id="PTHR43776:SF7">
    <property type="entry name" value="D,D-DIPEPTIDE TRANSPORT ATP-BINDING PROTEIN DDPF-RELATED"/>
    <property type="match status" value="1"/>
</dbReference>
<organism evidence="7">
    <name type="scientific">Micromonospora carbonacea</name>
    <dbReference type="NCBI Taxonomy" id="47853"/>
    <lineage>
        <taxon>Bacteria</taxon>
        <taxon>Bacillati</taxon>
        <taxon>Actinomycetota</taxon>
        <taxon>Actinomycetes</taxon>
        <taxon>Micromonosporales</taxon>
        <taxon>Micromonosporaceae</taxon>
        <taxon>Micromonospora</taxon>
    </lineage>
</organism>
<accession>A0A7D6CDB4</accession>
<dbReference type="InterPro" id="IPR027417">
    <property type="entry name" value="P-loop_NTPase"/>
</dbReference>
<evidence type="ECO:0000256" key="3">
    <source>
        <dbReference type="ARBA" id="ARBA00022741"/>
    </source>
</evidence>
<dbReference type="Gene3D" id="3.40.50.300">
    <property type="entry name" value="P-loop containing nucleotide triphosphate hydrolases"/>
    <property type="match status" value="1"/>
</dbReference>
<evidence type="ECO:0000259" key="6">
    <source>
        <dbReference type="PROSITE" id="PS50893"/>
    </source>
</evidence>
<dbReference type="InterPro" id="IPR003439">
    <property type="entry name" value="ABC_transporter-like_ATP-bd"/>
</dbReference>
<dbReference type="EMBL" id="CP058905">
    <property type="protein sequence ID" value="QLJ97850.1"/>
    <property type="molecule type" value="Genomic_DNA"/>
</dbReference>
<dbReference type="InterPro" id="IPR003593">
    <property type="entry name" value="AAA+_ATPase"/>
</dbReference>
<dbReference type="PROSITE" id="PS50893">
    <property type="entry name" value="ABC_TRANSPORTER_2"/>
    <property type="match status" value="1"/>
</dbReference>
<dbReference type="GO" id="GO:0015833">
    <property type="term" value="P:peptide transport"/>
    <property type="evidence" value="ECO:0007669"/>
    <property type="project" value="InterPro"/>
</dbReference>
<dbReference type="GO" id="GO:0005524">
    <property type="term" value="F:ATP binding"/>
    <property type="evidence" value="ECO:0007669"/>
    <property type="project" value="UniProtKB-KW"/>
</dbReference>
<dbReference type="PANTHER" id="PTHR43776">
    <property type="entry name" value="TRANSPORT ATP-BINDING PROTEIN"/>
    <property type="match status" value="1"/>
</dbReference>
<dbReference type="GO" id="GO:0055085">
    <property type="term" value="P:transmembrane transport"/>
    <property type="evidence" value="ECO:0007669"/>
    <property type="project" value="UniProtKB-ARBA"/>
</dbReference>
<dbReference type="InterPro" id="IPR017871">
    <property type="entry name" value="ABC_transporter-like_CS"/>
</dbReference>
<sequence>MNEPLLRVSGLTKHFPVRTGFRATGLVRAVDGLDFAVRTGETLGLVGESGCGKTTTGRMLVRLLEPTAGRIEFAGRDITHAGRRELRPLRQDLQIIFQDPYASLNPRHTVGRIVAMPLRVNGIDPPGGVRRRVQELLELVGLNPEHYNRYPHEFSGGQRQRVGIARALALRPKLIVADEPVSALDVSIQAQVVNLLRDLQRDLGLAFVFIAHDLAVVRHFCQRVAVMYLGRIVEIGDRADIYERPRHPYTRALLSAIPDVTRLGPGERIRLTGDVPTPLNPPSGCRFRTRCPKARDVCATEEPALVARDGDTPVHLPAPGARLTACHFPEPDVAGHPPEPDTAGNLPGAGRVGGSGAEVTT</sequence>
<feature type="region of interest" description="Disordered" evidence="5">
    <location>
        <begin position="331"/>
        <end position="361"/>
    </location>
</feature>
<feature type="domain" description="ABC transporter" evidence="6">
    <location>
        <begin position="6"/>
        <end position="254"/>
    </location>
</feature>
<dbReference type="GO" id="GO:0016887">
    <property type="term" value="F:ATP hydrolysis activity"/>
    <property type="evidence" value="ECO:0007669"/>
    <property type="project" value="InterPro"/>
</dbReference>
<evidence type="ECO:0000313" key="7">
    <source>
        <dbReference type="EMBL" id="QLJ97850.1"/>
    </source>
</evidence>
<feature type="compositionally biased region" description="Gly residues" evidence="5">
    <location>
        <begin position="350"/>
        <end position="361"/>
    </location>
</feature>
<dbReference type="Pfam" id="PF08352">
    <property type="entry name" value="oligo_HPY"/>
    <property type="match status" value="1"/>
</dbReference>
<comment type="similarity">
    <text evidence="1">Belongs to the ABC transporter superfamily.</text>
</comment>
<dbReference type="InterPro" id="IPR013563">
    <property type="entry name" value="Oligopep_ABC_C"/>
</dbReference>
<proteinExistence type="inferred from homology"/>
<evidence type="ECO:0000256" key="1">
    <source>
        <dbReference type="ARBA" id="ARBA00005417"/>
    </source>
</evidence>
<name>A0A7D6CDB4_9ACTN</name>
<dbReference type="SUPFAM" id="SSF52540">
    <property type="entry name" value="P-loop containing nucleoside triphosphate hydrolases"/>
    <property type="match status" value="1"/>
</dbReference>
<reference evidence="7" key="1">
    <citation type="submission" date="2020-08" db="EMBL/GenBank/DDBJ databases">
        <title>A bifunctional nitrone conjugated secondary metabolite targeting the ribosome.</title>
        <authorList>
            <person name="Limbrick E.M."/>
            <person name="Graf M."/>
            <person name="Derewacz D.K."/>
            <person name="Nguyen F."/>
            <person name="Spraggins J.M."/>
            <person name="Wieland M."/>
            <person name="Ynigez-Gutierrez A.E."/>
            <person name="Reisman B.J."/>
            <person name="Zinshteyn B."/>
            <person name="McCulloch K."/>
            <person name="Iverson T.M."/>
            <person name="Green R."/>
            <person name="Wilson D.N."/>
            <person name="Bachmann B.O."/>
        </authorList>
    </citation>
    <scope>NUCLEOTIDE SEQUENCE</scope>
    <source>
        <strain evidence="7">Africana</strain>
    </source>
</reference>
<dbReference type="NCBIfam" id="NF008453">
    <property type="entry name" value="PRK11308.1"/>
    <property type="match status" value="1"/>
</dbReference>
<keyword evidence="4 7" id="KW-0067">ATP-binding</keyword>
<keyword evidence="3" id="KW-0547">Nucleotide-binding</keyword>
<protein>
    <submittedName>
        <fullName evidence="7">Dipeptide ABC transporter ATP-binding protein</fullName>
    </submittedName>
</protein>
<gene>
    <name evidence="7" type="ORF">HZU44_24310</name>
</gene>